<feature type="domain" description="Reverse transcriptase/retrotransposon-derived protein RNase H-like" evidence="1">
    <location>
        <begin position="31"/>
        <end position="81"/>
    </location>
</feature>
<comment type="caution">
    <text evidence="3">The sequence shown here is derived from an EMBL/GenBank/DDBJ whole genome shotgun (WGS) entry which is preliminary data.</text>
</comment>
<dbReference type="GO" id="GO:0003964">
    <property type="term" value="F:RNA-directed DNA polymerase activity"/>
    <property type="evidence" value="ECO:0007669"/>
    <property type="project" value="UniProtKB-KW"/>
</dbReference>
<dbReference type="AlphaFoldDB" id="A0A699ID63"/>
<dbReference type="InterPro" id="IPR041577">
    <property type="entry name" value="RT_RNaseH_2"/>
</dbReference>
<dbReference type="Pfam" id="PF17919">
    <property type="entry name" value="RT_RNaseH_2"/>
    <property type="match status" value="1"/>
</dbReference>
<dbReference type="SUPFAM" id="SSF53098">
    <property type="entry name" value="Ribonuclease H-like"/>
    <property type="match status" value="1"/>
</dbReference>
<organism evidence="3">
    <name type="scientific">Tanacetum cinerariifolium</name>
    <name type="common">Dalmatian daisy</name>
    <name type="synonym">Chrysanthemum cinerariifolium</name>
    <dbReference type="NCBI Taxonomy" id="118510"/>
    <lineage>
        <taxon>Eukaryota</taxon>
        <taxon>Viridiplantae</taxon>
        <taxon>Streptophyta</taxon>
        <taxon>Embryophyta</taxon>
        <taxon>Tracheophyta</taxon>
        <taxon>Spermatophyta</taxon>
        <taxon>Magnoliopsida</taxon>
        <taxon>eudicotyledons</taxon>
        <taxon>Gunneridae</taxon>
        <taxon>Pentapetalae</taxon>
        <taxon>asterids</taxon>
        <taxon>campanulids</taxon>
        <taxon>Asterales</taxon>
        <taxon>Asteraceae</taxon>
        <taxon>Asteroideae</taxon>
        <taxon>Anthemideae</taxon>
        <taxon>Anthemidinae</taxon>
        <taxon>Tanacetum</taxon>
    </lineage>
</organism>
<evidence type="ECO:0000259" key="2">
    <source>
        <dbReference type="Pfam" id="PF17921"/>
    </source>
</evidence>
<evidence type="ECO:0000259" key="1">
    <source>
        <dbReference type="Pfam" id="PF17919"/>
    </source>
</evidence>
<dbReference type="PANTHER" id="PTHR45835:SF99">
    <property type="entry name" value="CHROMO DOMAIN-CONTAINING PROTEIN-RELATED"/>
    <property type="match status" value="1"/>
</dbReference>
<dbReference type="InterPro" id="IPR043502">
    <property type="entry name" value="DNA/RNA_pol_sf"/>
</dbReference>
<dbReference type="PANTHER" id="PTHR45835">
    <property type="entry name" value="YALI0A06105P"/>
    <property type="match status" value="1"/>
</dbReference>
<feature type="non-terminal residue" evidence="3">
    <location>
        <position position="1"/>
    </location>
</feature>
<protein>
    <submittedName>
        <fullName evidence="3">Putative reverse transcriptase domain-containing protein</fullName>
    </submittedName>
</protein>
<gene>
    <name evidence="3" type="ORF">Tci_513519</name>
</gene>
<sequence>LAGYYPRSIEGFSKIAKSMAKLTQKKVKFDWGDKEEVAFQLIKQKLCRAPILALPEGSKDFTVYCDASIEGKANVVADTLSRKERNKPFRVRALVMTISLDLPKKTLKAQTKEKLESRANGTLCLNKRSWLPCYGDLRTLIMHESHKSKYSVHPSSDEMHQDIKQLYWWPNMKVDMATYKWDNITMDFFTKLPRTQSGNDTIWVVVDRLTKSAHFLPMKETDPMDKLARLYFKEVVTRHGMPVLIICEWTLAVPFEALFGWKCRSPVYWAEVKDAQFTSPKLIHETTEKIVQIKQRIQDDRDRQELHRCEV</sequence>
<dbReference type="EMBL" id="BKCJ010276187">
    <property type="protein sequence ID" value="GEZ41546.1"/>
    <property type="molecule type" value="Genomic_DNA"/>
</dbReference>
<dbReference type="SUPFAM" id="SSF56672">
    <property type="entry name" value="DNA/RNA polymerases"/>
    <property type="match status" value="1"/>
</dbReference>
<dbReference type="Gene3D" id="1.10.340.70">
    <property type="match status" value="1"/>
</dbReference>
<dbReference type="InterPro" id="IPR036397">
    <property type="entry name" value="RNaseH_sf"/>
</dbReference>
<keyword evidence="3" id="KW-0808">Transferase</keyword>
<dbReference type="Pfam" id="PF17921">
    <property type="entry name" value="Integrase_H2C2"/>
    <property type="match status" value="1"/>
</dbReference>
<proteinExistence type="predicted"/>
<dbReference type="InterPro" id="IPR041588">
    <property type="entry name" value="Integrase_H2C2"/>
</dbReference>
<dbReference type="Gene3D" id="3.30.420.10">
    <property type="entry name" value="Ribonuclease H-like superfamily/Ribonuclease H"/>
    <property type="match status" value="1"/>
</dbReference>
<dbReference type="InterPro" id="IPR043128">
    <property type="entry name" value="Rev_trsase/Diguanyl_cyclase"/>
</dbReference>
<dbReference type="GO" id="GO:0003676">
    <property type="term" value="F:nucleic acid binding"/>
    <property type="evidence" value="ECO:0007669"/>
    <property type="project" value="InterPro"/>
</dbReference>
<reference evidence="3" key="1">
    <citation type="journal article" date="2019" name="Sci. Rep.">
        <title>Draft genome of Tanacetum cinerariifolium, the natural source of mosquito coil.</title>
        <authorList>
            <person name="Yamashiro T."/>
            <person name="Shiraishi A."/>
            <person name="Satake H."/>
            <person name="Nakayama K."/>
        </authorList>
    </citation>
    <scope>NUCLEOTIDE SEQUENCE</scope>
</reference>
<dbReference type="InterPro" id="IPR012337">
    <property type="entry name" value="RNaseH-like_sf"/>
</dbReference>
<keyword evidence="3" id="KW-0548">Nucleotidyltransferase</keyword>
<evidence type="ECO:0000313" key="3">
    <source>
        <dbReference type="EMBL" id="GEZ41546.1"/>
    </source>
</evidence>
<feature type="domain" description="Integrase zinc-binding" evidence="2">
    <location>
        <begin position="136"/>
        <end position="179"/>
    </location>
</feature>
<accession>A0A699ID63</accession>
<keyword evidence="3" id="KW-0695">RNA-directed DNA polymerase</keyword>
<dbReference type="Gene3D" id="3.30.70.270">
    <property type="match status" value="1"/>
</dbReference>
<name>A0A699ID63_TANCI</name>